<dbReference type="Proteomes" id="UP001194696">
    <property type="component" value="Unassembled WGS sequence"/>
</dbReference>
<evidence type="ECO:0000313" key="17">
    <source>
        <dbReference type="Proteomes" id="UP001194696"/>
    </source>
</evidence>
<sequence>MTSRLSQIASHLVPESMNHHHHHSPGAKIGVKSDDDVMICCAVRTPITRGFKGGFKDTVPEDLLAEVLIAVRERTKIDPSLVEDICVGNVLQPSGGATTSRMAALYAGYPVETSLYMVNRQCASGLQAVVNIANAIETGQIEIGIGAGVESMTMGYGSSAMAAQSSEKIPRGSQDAADCQLSMGMTSENVARDFGIDRKAQDEFAALSFQRAALAQKEGRFKDEIVPVRTFFKTTNSKDAKNSKDSSSNKEDDEDHKKPVTISQDDGIRDGVTFESLSKIRPAFASDGSTTAGNASQISDGAAAVLLMRRRTAKRLGMPIVGKYITSVVRGVSPRVMGIGPAVAIPAVCKKAAIEVKDVDLFELNEAFASQTVYTIKTCGLDTNKVNVNGGALAIGHPLGCTGARQIATLMNELKRRKERIGVVTMCMATGMGAAAIFENEQV</sequence>
<evidence type="ECO:0000256" key="2">
    <source>
        <dbReference type="ARBA" id="ARBA00004872"/>
    </source>
</evidence>
<dbReference type="InterPro" id="IPR020616">
    <property type="entry name" value="Thiolase_N"/>
</dbReference>
<gene>
    <name evidence="16" type="primary">POT1_1</name>
    <name evidence="16" type="ORF">BGZ96_002100</name>
</gene>
<evidence type="ECO:0000256" key="9">
    <source>
        <dbReference type="ARBA" id="ARBA00023315"/>
    </source>
</evidence>
<dbReference type="Gene3D" id="3.40.47.10">
    <property type="match status" value="2"/>
</dbReference>
<dbReference type="CDD" id="cd00751">
    <property type="entry name" value="thiolase"/>
    <property type="match status" value="1"/>
</dbReference>
<feature type="domain" description="Thiolase C-terminal" evidence="15">
    <location>
        <begin position="321"/>
        <end position="439"/>
    </location>
</feature>
<comment type="caution">
    <text evidence="16">The sequence shown here is derived from an EMBL/GenBank/DDBJ whole genome shotgun (WGS) entry which is preliminary data.</text>
</comment>
<dbReference type="NCBIfam" id="TIGR01930">
    <property type="entry name" value="AcCoA-C-Actrans"/>
    <property type="match status" value="1"/>
</dbReference>
<dbReference type="PANTHER" id="PTHR43853:SF8">
    <property type="entry name" value="3-KETOACYL-COA THIOLASE, PEROXISOMAL"/>
    <property type="match status" value="1"/>
</dbReference>
<dbReference type="PROSITE" id="PS00737">
    <property type="entry name" value="THIOLASE_2"/>
    <property type="match status" value="1"/>
</dbReference>
<dbReference type="InterPro" id="IPR020613">
    <property type="entry name" value="Thiolase_CS"/>
</dbReference>
<dbReference type="PIRSF" id="PIRSF000429">
    <property type="entry name" value="Ac-CoA_Ac_transf"/>
    <property type="match status" value="1"/>
</dbReference>
<comment type="pathway">
    <text evidence="2">Lipid metabolism; fatty acid metabolism.</text>
</comment>
<feature type="domain" description="Thiolase N-terminal" evidence="14">
    <location>
        <begin position="37"/>
        <end position="310"/>
    </location>
</feature>
<evidence type="ECO:0000256" key="13">
    <source>
        <dbReference type="SAM" id="MobiDB-lite"/>
    </source>
</evidence>
<dbReference type="InterPro" id="IPR020615">
    <property type="entry name" value="Thiolase_acyl_enz_int_AS"/>
</dbReference>
<evidence type="ECO:0000259" key="15">
    <source>
        <dbReference type="Pfam" id="PF02803"/>
    </source>
</evidence>
<dbReference type="Pfam" id="PF02803">
    <property type="entry name" value="Thiolase_C"/>
    <property type="match status" value="1"/>
</dbReference>
<dbReference type="InterPro" id="IPR020617">
    <property type="entry name" value="Thiolase_C"/>
</dbReference>
<protein>
    <recommendedName>
        <fullName evidence="10">acetyl-CoA C-acyltransferase</fullName>
        <ecNumber evidence="10">2.3.1.16</ecNumber>
    </recommendedName>
</protein>
<keyword evidence="8" id="KW-0576">Peroxisome</keyword>
<feature type="compositionally biased region" description="Basic and acidic residues" evidence="13">
    <location>
        <begin position="236"/>
        <end position="258"/>
    </location>
</feature>
<evidence type="ECO:0000256" key="8">
    <source>
        <dbReference type="ARBA" id="ARBA00023140"/>
    </source>
</evidence>
<evidence type="ECO:0000256" key="11">
    <source>
        <dbReference type="ARBA" id="ARBA00047605"/>
    </source>
</evidence>
<dbReference type="InterPro" id="IPR016039">
    <property type="entry name" value="Thiolase-like"/>
</dbReference>
<reference evidence="16 17" key="1">
    <citation type="journal article" date="2020" name="Fungal Divers.">
        <title>Resolving the Mortierellaceae phylogeny through synthesis of multi-gene phylogenetics and phylogenomics.</title>
        <authorList>
            <person name="Vandepol N."/>
            <person name="Liber J."/>
            <person name="Desiro A."/>
            <person name="Na H."/>
            <person name="Kennedy M."/>
            <person name="Barry K."/>
            <person name="Grigoriev I.V."/>
            <person name="Miller A.N."/>
            <person name="O'Donnell K."/>
            <person name="Stajich J.E."/>
            <person name="Bonito G."/>
        </authorList>
    </citation>
    <scope>NUCLEOTIDE SEQUENCE [LARGE SCALE GENOMIC DNA]</scope>
    <source>
        <strain evidence="16 17">AD045</strain>
    </source>
</reference>
<keyword evidence="6" id="KW-0809">Transit peptide</keyword>
<evidence type="ECO:0000256" key="6">
    <source>
        <dbReference type="ARBA" id="ARBA00022946"/>
    </source>
</evidence>
<dbReference type="PROSITE" id="PS00098">
    <property type="entry name" value="THIOLASE_1"/>
    <property type="match status" value="1"/>
</dbReference>
<dbReference type="PROSITE" id="PS00099">
    <property type="entry name" value="THIOLASE_3"/>
    <property type="match status" value="1"/>
</dbReference>
<dbReference type="PANTHER" id="PTHR43853">
    <property type="entry name" value="3-KETOACYL-COA THIOLASE, PEROXISOMAL"/>
    <property type="match status" value="1"/>
</dbReference>
<evidence type="ECO:0000256" key="7">
    <source>
        <dbReference type="ARBA" id="ARBA00023098"/>
    </source>
</evidence>
<comment type="similarity">
    <text evidence="3 12">Belongs to the thiolase-like superfamily. Thiolase family.</text>
</comment>
<evidence type="ECO:0000256" key="10">
    <source>
        <dbReference type="ARBA" id="ARBA00024073"/>
    </source>
</evidence>
<evidence type="ECO:0000256" key="12">
    <source>
        <dbReference type="RuleBase" id="RU003557"/>
    </source>
</evidence>
<dbReference type="InterPro" id="IPR050215">
    <property type="entry name" value="Thiolase-like_sf_Thiolase"/>
</dbReference>
<evidence type="ECO:0000313" key="16">
    <source>
        <dbReference type="EMBL" id="KAG0279039.1"/>
    </source>
</evidence>
<dbReference type="Pfam" id="PF00108">
    <property type="entry name" value="Thiolase_N"/>
    <property type="match status" value="1"/>
</dbReference>
<evidence type="ECO:0000256" key="3">
    <source>
        <dbReference type="ARBA" id="ARBA00010982"/>
    </source>
</evidence>
<organism evidence="16 17">
    <name type="scientific">Linnemannia gamsii</name>
    <dbReference type="NCBI Taxonomy" id="64522"/>
    <lineage>
        <taxon>Eukaryota</taxon>
        <taxon>Fungi</taxon>
        <taxon>Fungi incertae sedis</taxon>
        <taxon>Mucoromycota</taxon>
        <taxon>Mortierellomycotina</taxon>
        <taxon>Mortierellomycetes</taxon>
        <taxon>Mortierellales</taxon>
        <taxon>Mortierellaceae</taxon>
        <taxon>Linnemannia</taxon>
    </lineage>
</organism>
<keyword evidence="4 12" id="KW-0808">Transferase</keyword>
<evidence type="ECO:0000256" key="1">
    <source>
        <dbReference type="ARBA" id="ARBA00004275"/>
    </source>
</evidence>
<dbReference type="EMBL" id="JAAAIM010001385">
    <property type="protein sequence ID" value="KAG0279039.1"/>
    <property type="molecule type" value="Genomic_DNA"/>
</dbReference>
<name>A0ABQ7JLA3_9FUNG</name>
<evidence type="ECO:0000256" key="5">
    <source>
        <dbReference type="ARBA" id="ARBA00022832"/>
    </source>
</evidence>
<keyword evidence="17" id="KW-1185">Reference proteome</keyword>
<dbReference type="InterPro" id="IPR002155">
    <property type="entry name" value="Thiolase"/>
</dbReference>
<proteinExistence type="inferred from homology"/>
<comment type="subcellular location">
    <subcellularLocation>
        <location evidence="1">Peroxisome</location>
    </subcellularLocation>
</comment>
<keyword evidence="9 12" id="KW-0012">Acyltransferase</keyword>
<dbReference type="InterPro" id="IPR020610">
    <property type="entry name" value="Thiolase_AS"/>
</dbReference>
<evidence type="ECO:0000256" key="4">
    <source>
        <dbReference type="ARBA" id="ARBA00022679"/>
    </source>
</evidence>
<keyword evidence="5" id="KW-0276">Fatty acid metabolism</keyword>
<dbReference type="EC" id="2.3.1.16" evidence="10"/>
<keyword evidence="7" id="KW-0443">Lipid metabolism</keyword>
<dbReference type="SUPFAM" id="SSF53901">
    <property type="entry name" value="Thiolase-like"/>
    <property type="match status" value="2"/>
</dbReference>
<accession>A0ABQ7JLA3</accession>
<comment type="catalytic activity">
    <reaction evidence="11">
        <text>an acyl-CoA + acetyl-CoA = a 3-oxoacyl-CoA + CoA</text>
        <dbReference type="Rhea" id="RHEA:21564"/>
        <dbReference type="ChEBI" id="CHEBI:57287"/>
        <dbReference type="ChEBI" id="CHEBI:57288"/>
        <dbReference type="ChEBI" id="CHEBI:58342"/>
        <dbReference type="ChEBI" id="CHEBI:90726"/>
        <dbReference type="EC" id="2.3.1.16"/>
    </reaction>
</comment>
<feature type="region of interest" description="Disordered" evidence="13">
    <location>
        <begin position="236"/>
        <end position="265"/>
    </location>
</feature>
<evidence type="ECO:0000259" key="14">
    <source>
        <dbReference type="Pfam" id="PF00108"/>
    </source>
</evidence>